<sequence length="88" mass="9501">MRQGGTEQRPVFTGRTAGVCRLGLGEGQVFGEAGEAIEVRVKLRDTRPQNAGQLFGRKLFFGESASDLGQSHLVHAGAFPYSMTFGTR</sequence>
<gene>
    <name evidence="1" type="ORF">ALP29_201406</name>
</gene>
<organism evidence="1 2">
    <name type="scientific">Pseudomonas syringae pv. avii</name>
    <dbReference type="NCBI Taxonomy" id="663959"/>
    <lineage>
        <taxon>Bacteria</taxon>
        <taxon>Pseudomonadati</taxon>
        <taxon>Pseudomonadota</taxon>
        <taxon>Gammaproteobacteria</taxon>
        <taxon>Pseudomonadales</taxon>
        <taxon>Pseudomonadaceae</taxon>
        <taxon>Pseudomonas</taxon>
        <taxon>Pseudomonas syringae</taxon>
    </lineage>
</organism>
<comment type="caution">
    <text evidence="1">The sequence shown here is derived from an EMBL/GenBank/DDBJ whole genome shotgun (WGS) entry which is preliminary data.</text>
</comment>
<evidence type="ECO:0000313" key="2">
    <source>
        <dbReference type="Proteomes" id="UP000280395"/>
    </source>
</evidence>
<protein>
    <submittedName>
        <fullName evidence="1">Uncharacterized protein</fullName>
    </submittedName>
</protein>
<accession>A0A3M5ULY4</accession>
<proteinExistence type="predicted"/>
<dbReference type="EMBL" id="RBUA01001270">
    <property type="protein sequence ID" value="RMU46553.1"/>
    <property type="molecule type" value="Genomic_DNA"/>
</dbReference>
<dbReference type="AlphaFoldDB" id="A0A3M5ULY4"/>
<reference evidence="1 2" key="1">
    <citation type="submission" date="2018-08" db="EMBL/GenBank/DDBJ databases">
        <title>Recombination of ecologically and evolutionarily significant loci maintains genetic cohesion in the Pseudomonas syringae species complex.</title>
        <authorList>
            <person name="Dillon M."/>
            <person name="Thakur S."/>
            <person name="Almeida R.N.D."/>
            <person name="Weir B.S."/>
            <person name="Guttman D.S."/>
        </authorList>
    </citation>
    <scope>NUCLEOTIDE SEQUENCE [LARGE SCALE GENOMIC DNA]</scope>
    <source>
        <strain evidence="1 2">ICMP 14479</strain>
    </source>
</reference>
<name>A0A3M5ULY4_PSESX</name>
<evidence type="ECO:0000313" key="1">
    <source>
        <dbReference type="EMBL" id="RMU46553.1"/>
    </source>
</evidence>
<dbReference type="Proteomes" id="UP000280395">
    <property type="component" value="Unassembled WGS sequence"/>
</dbReference>